<dbReference type="Gene3D" id="1.20.1150.12">
    <property type="entry name" value="Endoplasmic reticulum resident protein 29, C-terminal domain"/>
    <property type="match status" value="1"/>
</dbReference>
<dbReference type="AlphaFoldDB" id="A0A196SBM3"/>
<dbReference type="EMBL" id="LXWW01000238">
    <property type="protein sequence ID" value="OAO14455.1"/>
    <property type="molecule type" value="Genomic_DNA"/>
</dbReference>
<keyword evidence="5" id="KW-0677">Repeat</keyword>
<dbReference type="InterPro" id="IPR013766">
    <property type="entry name" value="Thioredoxin_domain"/>
</dbReference>
<dbReference type="SUPFAM" id="SSF47933">
    <property type="entry name" value="ERP29 C domain-like"/>
    <property type="match status" value="1"/>
</dbReference>
<dbReference type="OrthoDB" id="72053at2759"/>
<dbReference type="PRINTS" id="PR00421">
    <property type="entry name" value="THIOREDOXIN"/>
</dbReference>
<dbReference type="Proteomes" id="UP000078348">
    <property type="component" value="Unassembled WGS sequence"/>
</dbReference>
<dbReference type="NCBIfam" id="TIGR01126">
    <property type="entry name" value="pdi_dom"/>
    <property type="match status" value="1"/>
</dbReference>
<evidence type="ECO:0000259" key="10">
    <source>
        <dbReference type="PROSITE" id="PS51352"/>
    </source>
</evidence>
<sequence>MIPEMRLLPKDKTMKDVKALDLRAGEQMDSYLNHYLGTFISGKGGLNTKYGRDSELDELAYAFMGENSVENHKRVMKQVLKIKGSHPAAFRYYKVMKMVMQEGEEVIEKEKQKVESELAGMEKEGKEYAKLRGMENVLHQFIKVELKKGDVIVLNEDNFDAVVNGKRNVMVKFYAPWCGHCRALAPIYIELAKAVEKDDVVIAELDADKYKELASKYGIQGFPTLKWFAAGADTAMPEDVDSERTLDSLMGYIETKLHGEVNSEEL</sequence>
<accession>A0A196SBM3</accession>
<reference evidence="11 12" key="1">
    <citation type="submission" date="2016-05" db="EMBL/GenBank/DDBJ databases">
        <title>Nuclear genome of Blastocystis sp. subtype 1 NandII.</title>
        <authorList>
            <person name="Gentekaki E."/>
            <person name="Curtis B."/>
            <person name="Stairs C."/>
            <person name="Eme L."/>
            <person name="Herman E."/>
            <person name="Klimes V."/>
            <person name="Arias M.C."/>
            <person name="Elias M."/>
            <person name="Hilliou F."/>
            <person name="Klute M."/>
            <person name="Malik S.-B."/>
            <person name="Pightling A."/>
            <person name="Rachubinski R."/>
            <person name="Salas D."/>
            <person name="Schlacht A."/>
            <person name="Suga H."/>
            <person name="Archibald J."/>
            <person name="Ball S.G."/>
            <person name="Clark G."/>
            <person name="Dacks J."/>
            <person name="Van Der Giezen M."/>
            <person name="Tsaousis A."/>
            <person name="Roger A."/>
        </authorList>
    </citation>
    <scope>NUCLEOTIDE SEQUENCE [LARGE SCALE GENOMIC DNA]</scope>
    <source>
        <strain evidence="12">ATCC 50177 / NandII</strain>
    </source>
</reference>
<name>A0A196SBM3_BLAHN</name>
<dbReference type="GO" id="GO:0006457">
    <property type="term" value="P:protein folding"/>
    <property type="evidence" value="ECO:0007669"/>
    <property type="project" value="TreeGrafter"/>
</dbReference>
<proteinExistence type="inferred from homology"/>
<dbReference type="STRING" id="478820.A0A196SBM3"/>
<dbReference type="SUPFAM" id="SSF52833">
    <property type="entry name" value="Thioredoxin-like"/>
    <property type="match status" value="1"/>
</dbReference>
<dbReference type="GO" id="GO:0005783">
    <property type="term" value="C:endoplasmic reticulum"/>
    <property type="evidence" value="ECO:0007669"/>
    <property type="project" value="InterPro"/>
</dbReference>
<dbReference type="Pfam" id="PF07749">
    <property type="entry name" value="ERp29"/>
    <property type="match status" value="1"/>
</dbReference>
<dbReference type="Gene3D" id="3.40.30.10">
    <property type="entry name" value="Glutaredoxin"/>
    <property type="match status" value="1"/>
</dbReference>
<keyword evidence="8" id="KW-0676">Redox-active center</keyword>
<dbReference type="InterPro" id="IPR017937">
    <property type="entry name" value="Thioredoxin_CS"/>
</dbReference>
<evidence type="ECO:0000256" key="5">
    <source>
        <dbReference type="ARBA" id="ARBA00022737"/>
    </source>
</evidence>
<dbReference type="InterPro" id="IPR036356">
    <property type="entry name" value="ERp29_C_sf"/>
</dbReference>
<comment type="caution">
    <text evidence="11">The sequence shown here is derived from an EMBL/GenBank/DDBJ whole genome shotgun (WGS) entry which is preliminary data.</text>
</comment>
<dbReference type="InterPro" id="IPR005788">
    <property type="entry name" value="PDI_thioredoxin-like_dom"/>
</dbReference>
<evidence type="ECO:0000256" key="2">
    <source>
        <dbReference type="ARBA" id="ARBA00006347"/>
    </source>
</evidence>
<dbReference type="PROSITE" id="PS51352">
    <property type="entry name" value="THIOREDOXIN_2"/>
    <property type="match status" value="1"/>
</dbReference>
<evidence type="ECO:0000256" key="6">
    <source>
        <dbReference type="ARBA" id="ARBA00023157"/>
    </source>
</evidence>
<organism evidence="11 12">
    <name type="scientific">Blastocystis sp. subtype 1 (strain ATCC 50177 / NandII)</name>
    <dbReference type="NCBI Taxonomy" id="478820"/>
    <lineage>
        <taxon>Eukaryota</taxon>
        <taxon>Sar</taxon>
        <taxon>Stramenopiles</taxon>
        <taxon>Bigyra</taxon>
        <taxon>Opalozoa</taxon>
        <taxon>Opalinata</taxon>
        <taxon>Blastocystidae</taxon>
        <taxon>Blastocystis</taxon>
    </lineage>
</organism>
<keyword evidence="4" id="KW-0732">Signal</keyword>
<dbReference type="GO" id="GO:0003756">
    <property type="term" value="F:protein disulfide isomerase activity"/>
    <property type="evidence" value="ECO:0007669"/>
    <property type="project" value="UniProtKB-EC"/>
</dbReference>
<keyword evidence="12" id="KW-1185">Reference proteome</keyword>
<gene>
    <name evidence="11" type="ORF">AV274_3758</name>
</gene>
<evidence type="ECO:0000256" key="1">
    <source>
        <dbReference type="ARBA" id="ARBA00001182"/>
    </source>
</evidence>
<dbReference type="PANTHER" id="PTHR45672">
    <property type="entry name" value="PROTEIN DISULFIDE-ISOMERASE C17H9.14C-RELATED"/>
    <property type="match status" value="1"/>
</dbReference>
<dbReference type="PANTHER" id="PTHR45672:SF11">
    <property type="entry name" value="PROTEIN DISULFIDE-ISOMERASE C17H9.14C"/>
    <property type="match status" value="1"/>
</dbReference>
<dbReference type="InterPro" id="IPR011679">
    <property type="entry name" value="ERp29_C"/>
</dbReference>
<evidence type="ECO:0000313" key="11">
    <source>
        <dbReference type="EMBL" id="OAO14455.1"/>
    </source>
</evidence>
<evidence type="ECO:0000256" key="4">
    <source>
        <dbReference type="ARBA" id="ARBA00022729"/>
    </source>
</evidence>
<dbReference type="InterPro" id="IPR051063">
    <property type="entry name" value="PDI"/>
</dbReference>
<dbReference type="PROSITE" id="PS00194">
    <property type="entry name" value="THIOREDOXIN_1"/>
    <property type="match status" value="1"/>
</dbReference>
<dbReference type="Pfam" id="PF00085">
    <property type="entry name" value="Thioredoxin"/>
    <property type="match status" value="1"/>
</dbReference>
<evidence type="ECO:0000256" key="9">
    <source>
        <dbReference type="RuleBase" id="RU004208"/>
    </source>
</evidence>
<evidence type="ECO:0000256" key="3">
    <source>
        <dbReference type="ARBA" id="ARBA00012723"/>
    </source>
</evidence>
<keyword evidence="6" id="KW-1015">Disulfide bond</keyword>
<comment type="catalytic activity">
    <reaction evidence="1">
        <text>Catalyzes the rearrangement of -S-S- bonds in proteins.</text>
        <dbReference type="EC" id="5.3.4.1"/>
    </reaction>
</comment>
<feature type="domain" description="Thioredoxin" evidence="10">
    <location>
        <begin position="100"/>
        <end position="258"/>
    </location>
</feature>
<comment type="similarity">
    <text evidence="2 9">Belongs to the protein disulfide isomerase family.</text>
</comment>
<protein>
    <recommendedName>
        <fullName evidence="3">protein disulfide-isomerase</fullName>
        <ecNumber evidence="3">5.3.4.1</ecNumber>
    </recommendedName>
</protein>
<evidence type="ECO:0000313" key="12">
    <source>
        <dbReference type="Proteomes" id="UP000078348"/>
    </source>
</evidence>
<dbReference type="EC" id="5.3.4.1" evidence="3"/>
<keyword evidence="7" id="KW-0413">Isomerase</keyword>
<evidence type="ECO:0000256" key="7">
    <source>
        <dbReference type="ARBA" id="ARBA00023235"/>
    </source>
</evidence>
<evidence type="ECO:0000256" key="8">
    <source>
        <dbReference type="ARBA" id="ARBA00023284"/>
    </source>
</evidence>
<dbReference type="InterPro" id="IPR036249">
    <property type="entry name" value="Thioredoxin-like_sf"/>
</dbReference>